<dbReference type="EMBL" id="CM055757">
    <property type="protein sequence ID" value="KAJ7988622.1"/>
    <property type="molecule type" value="Genomic_DNA"/>
</dbReference>
<sequence>MEKELISIKVIENGTQRIRLLGLELCLKKAFKDTYFTQVDELLMRIYSLYRHSSKKWKELKALGETLEEHVVKPTRSQGTRWINHRRKALAALASNYRCVIAHLLKEQEESGPDKAKLKSYCRQLTSSKFVLHVAVYQDILAELSLDFQADELSLSSVRSRVMASQTALLRLREKPGPYLRPDLSAFTDTSSVGVFQYKGVDINHQSTTSEAFRHQMVDIIDKIIECITYRFSTFSTDPVLLAAEIFDPVNMPEIISAINTYGDIKLQRLCEHFEPLLVTNGCNVAEVEREWLRVKFDIVQHHRR</sequence>
<proteinExistence type="predicted"/>
<accession>A0ACC2FBG3</accession>
<evidence type="ECO:0000313" key="1">
    <source>
        <dbReference type="EMBL" id="KAJ7988622.1"/>
    </source>
</evidence>
<evidence type="ECO:0000313" key="2">
    <source>
        <dbReference type="Proteomes" id="UP001157502"/>
    </source>
</evidence>
<name>A0ACC2FBG3_DALPE</name>
<gene>
    <name evidence="1" type="ORF">DPEC_G00311120</name>
</gene>
<keyword evidence="2" id="KW-1185">Reference proteome</keyword>
<organism evidence="1 2">
    <name type="scientific">Dallia pectoralis</name>
    <name type="common">Alaska blackfish</name>
    <dbReference type="NCBI Taxonomy" id="75939"/>
    <lineage>
        <taxon>Eukaryota</taxon>
        <taxon>Metazoa</taxon>
        <taxon>Chordata</taxon>
        <taxon>Craniata</taxon>
        <taxon>Vertebrata</taxon>
        <taxon>Euteleostomi</taxon>
        <taxon>Actinopterygii</taxon>
        <taxon>Neopterygii</taxon>
        <taxon>Teleostei</taxon>
        <taxon>Protacanthopterygii</taxon>
        <taxon>Esociformes</taxon>
        <taxon>Umbridae</taxon>
        <taxon>Dallia</taxon>
    </lineage>
</organism>
<dbReference type="Proteomes" id="UP001157502">
    <property type="component" value="Chromosome 30"/>
</dbReference>
<protein>
    <submittedName>
        <fullName evidence="1">Uncharacterized protein</fullName>
    </submittedName>
</protein>
<comment type="caution">
    <text evidence="1">The sequence shown here is derived from an EMBL/GenBank/DDBJ whole genome shotgun (WGS) entry which is preliminary data.</text>
</comment>
<reference evidence="1" key="1">
    <citation type="submission" date="2021-05" db="EMBL/GenBank/DDBJ databases">
        <authorList>
            <person name="Pan Q."/>
            <person name="Jouanno E."/>
            <person name="Zahm M."/>
            <person name="Klopp C."/>
            <person name="Cabau C."/>
            <person name="Louis A."/>
            <person name="Berthelot C."/>
            <person name="Parey E."/>
            <person name="Roest Crollius H."/>
            <person name="Montfort J."/>
            <person name="Robinson-Rechavi M."/>
            <person name="Bouchez O."/>
            <person name="Lampietro C."/>
            <person name="Lopez Roques C."/>
            <person name="Donnadieu C."/>
            <person name="Postlethwait J."/>
            <person name="Bobe J."/>
            <person name="Dillon D."/>
            <person name="Chandos A."/>
            <person name="von Hippel F."/>
            <person name="Guiguen Y."/>
        </authorList>
    </citation>
    <scope>NUCLEOTIDE SEQUENCE</scope>
    <source>
        <strain evidence="1">YG-Jan2019</strain>
    </source>
</reference>